<dbReference type="PROSITE" id="PS51257">
    <property type="entry name" value="PROKAR_LIPOPROTEIN"/>
    <property type="match status" value="1"/>
</dbReference>
<evidence type="ECO:0000313" key="2">
    <source>
        <dbReference type="Proteomes" id="UP000186997"/>
    </source>
</evidence>
<name>A0A1R3X5F8_9RHOB</name>
<dbReference type="STRING" id="287098.SAMN05421665_2236"/>
<protein>
    <submittedName>
        <fullName evidence="1">Uncharacterized protein</fullName>
    </submittedName>
</protein>
<organism evidence="1 2">
    <name type="scientific">Yoonia rosea</name>
    <dbReference type="NCBI Taxonomy" id="287098"/>
    <lineage>
        <taxon>Bacteria</taxon>
        <taxon>Pseudomonadati</taxon>
        <taxon>Pseudomonadota</taxon>
        <taxon>Alphaproteobacteria</taxon>
        <taxon>Rhodobacterales</taxon>
        <taxon>Paracoccaceae</taxon>
        <taxon>Yoonia</taxon>
    </lineage>
</organism>
<dbReference type="Proteomes" id="UP000186997">
    <property type="component" value="Unassembled WGS sequence"/>
</dbReference>
<reference evidence="2" key="1">
    <citation type="submission" date="2017-01" db="EMBL/GenBank/DDBJ databases">
        <authorList>
            <person name="Varghese N."/>
            <person name="Submissions S."/>
        </authorList>
    </citation>
    <scope>NUCLEOTIDE SEQUENCE [LARGE SCALE GENOMIC DNA]</scope>
    <source>
        <strain evidence="2">DSM 29591</strain>
    </source>
</reference>
<dbReference type="OrthoDB" id="7877343at2"/>
<dbReference type="AlphaFoldDB" id="A0A1R3X5F8"/>
<dbReference type="EMBL" id="FTPR01000001">
    <property type="protein sequence ID" value="SIT86146.1"/>
    <property type="molecule type" value="Genomic_DNA"/>
</dbReference>
<proteinExistence type="predicted"/>
<evidence type="ECO:0000313" key="1">
    <source>
        <dbReference type="EMBL" id="SIT86146.1"/>
    </source>
</evidence>
<keyword evidence="2" id="KW-1185">Reference proteome</keyword>
<dbReference type="RefSeq" id="WP_076659621.1">
    <property type="nucleotide sequence ID" value="NZ_FTPR01000001.1"/>
</dbReference>
<accession>A0A1R3X5F8</accession>
<sequence length="203" mass="20972">MIRATCAVLGVLAMTACTPIDQVTRSVSLGQDTVIATAPAGYCVDPGSRQLGSDFAMLVSCATLGHSVAAPEIVGIATIQVGPPDSGRITMDEIGLRDFLITDDGVRLLTKASNPAAVNVLSTQAFNDQVMIHFTDQGPPPLDGLQREEWRAFTNVSGRLVTIGVRGLAASPLQDGPGATLLKQILAGVQAPPAAATDNPAEI</sequence>
<gene>
    <name evidence="1" type="ORF">SAMN05421665_2236</name>
</gene>